<protein>
    <submittedName>
        <fullName evidence="2">G2377 protein</fullName>
    </submittedName>
</protein>
<evidence type="ECO:0000313" key="2">
    <source>
        <dbReference type="EMBL" id="CAL5220373.1"/>
    </source>
</evidence>
<feature type="compositionally biased region" description="Low complexity" evidence="1">
    <location>
        <begin position="28"/>
        <end position="73"/>
    </location>
</feature>
<accession>A0ABP1FK97</accession>
<name>A0ABP1FK97_9CHLO</name>
<proteinExistence type="predicted"/>
<sequence>MGSARGQDMTTAAAAPIVSPDMAPAPAPDATAPTTDAAAPAPAPDAAAAPAPDTNAADAAQAPAPQAEAAAAPAPGPGIDITSTAATAYQRNGPPPNCVQEAFGLAGNNAPCQSLVNSFRSSLGSNPSMDDASLDAAVAKAGTINSQCCYVVRTFIQDGCTCNNQLLNLLPMVGAQKSQIDFVAKASQRSSCAGSEYGGYFSNPCDSSSSSATAGRRLFMQAPVVV</sequence>
<dbReference type="Proteomes" id="UP001497392">
    <property type="component" value="Unassembled WGS sequence"/>
</dbReference>
<gene>
    <name evidence="2" type="primary">g2377</name>
    <name evidence="2" type="ORF">VP750_LOCUS2032</name>
</gene>
<dbReference type="EMBL" id="CAXHTA020000003">
    <property type="protein sequence ID" value="CAL5220373.1"/>
    <property type="molecule type" value="Genomic_DNA"/>
</dbReference>
<feature type="region of interest" description="Disordered" evidence="1">
    <location>
        <begin position="1"/>
        <end position="81"/>
    </location>
</feature>
<evidence type="ECO:0000256" key="1">
    <source>
        <dbReference type="SAM" id="MobiDB-lite"/>
    </source>
</evidence>
<evidence type="ECO:0000313" key="3">
    <source>
        <dbReference type="Proteomes" id="UP001497392"/>
    </source>
</evidence>
<reference evidence="2 3" key="1">
    <citation type="submission" date="2024-06" db="EMBL/GenBank/DDBJ databases">
        <authorList>
            <person name="Kraege A."/>
            <person name="Thomma B."/>
        </authorList>
    </citation>
    <scope>NUCLEOTIDE SEQUENCE [LARGE SCALE GENOMIC DNA]</scope>
</reference>
<comment type="caution">
    <text evidence="2">The sequence shown here is derived from an EMBL/GenBank/DDBJ whole genome shotgun (WGS) entry which is preliminary data.</text>
</comment>
<organism evidence="2 3">
    <name type="scientific">Coccomyxa viridis</name>
    <dbReference type="NCBI Taxonomy" id="1274662"/>
    <lineage>
        <taxon>Eukaryota</taxon>
        <taxon>Viridiplantae</taxon>
        <taxon>Chlorophyta</taxon>
        <taxon>core chlorophytes</taxon>
        <taxon>Trebouxiophyceae</taxon>
        <taxon>Trebouxiophyceae incertae sedis</taxon>
        <taxon>Coccomyxaceae</taxon>
        <taxon>Coccomyxa</taxon>
    </lineage>
</organism>
<keyword evidence="3" id="KW-1185">Reference proteome</keyword>